<evidence type="ECO:0000313" key="8">
    <source>
        <dbReference type="Proteomes" id="UP000039865"/>
    </source>
</evidence>
<dbReference type="Proteomes" id="UP000039865">
    <property type="component" value="Unassembled WGS sequence"/>
</dbReference>
<dbReference type="InterPro" id="IPR018499">
    <property type="entry name" value="Tetraspanin/Peripherin"/>
</dbReference>
<keyword evidence="3 6" id="KW-1133">Transmembrane helix</keyword>
<evidence type="ECO:0000256" key="1">
    <source>
        <dbReference type="ARBA" id="ARBA00004141"/>
    </source>
</evidence>
<evidence type="ECO:0000256" key="4">
    <source>
        <dbReference type="ARBA" id="ARBA00023136"/>
    </source>
</evidence>
<dbReference type="Pfam" id="PF00335">
    <property type="entry name" value="Tetraspanin"/>
    <property type="match status" value="1"/>
</dbReference>
<sequence length="399" mass="45872">MAKSMIILQIAGIAVCAFSSIVKNEAILDSNDDFPNFGLIPFYVTLSFGVILLLTGIYALFTSYKFSRVMRIILGFLSFNLFIAFIVIGSLLFSEYNRGLRIMDSQCRRVEMKEYDENPKMQNLILFTGLYDIVLMNLSNQYMCTKICPCKGVDHSNLWSEQQLNSVGRTKYQLRNQNQAITNNYVPLLFNDSRGYSNFYDCYEQELMTGDNKQTQIAPFPQSILRTIKRLENSFECNNYCEQSLFYMFKDITEGPPKSSCYTPIKQMLKRLLENGGIISIFASISLFFLLLGLICNCRYKSIKDYEYQLNQNSNREILGHSFGENKVDDSNDIGNKRQQTNESLHQKLSDIGGKNINVIEDGQDQIEYVLTNSNDSNRDSPMKSQNQKEEIDYNDSQI</sequence>
<feature type="transmembrane region" description="Helical" evidence="6">
    <location>
        <begin position="276"/>
        <end position="295"/>
    </location>
</feature>
<feature type="compositionally biased region" description="Basic and acidic residues" evidence="5">
    <location>
        <begin position="377"/>
        <end position="392"/>
    </location>
</feature>
<evidence type="ECO:0000313" key="7">
    <source>
        <dbReference type="EMBL" id="CDW77622.1"/>
    </source>
</evidence>
<keyword evidence="2 6" id="KW-0812">Transmembrane</keyword>
<feature type="transmembrane region" description="Helical" evidence="6">
    <location>
        <begin position="73"/>
        <end position="93"/>
    </location>
</feature>
<proteinExistence type="predicted"/>
<dbReference type="GO" id="GO:0016020">
    <property type="term" value="C:membrane"/>
    <property type="evidence" value="ECO:0007669"/>
    <property type="project" value="UniProtKB-SubCell"/>
</dbReference>
<dbReference type="InParanoid" id="A0A078A7R6"/>
<name>A0A078A7R6_STYLE</name>
<keyword evidence="4 6" id="KW-0472">Membrane</keyword>
<gene>
    <name evidence="7" type="primary">Contig10025.g10714</name>
    <name evidence="7" type="ORF">STYLEM_6585</name>
</gene>
<accession>A0A078A7R6</accession>
<protein>
    <submittedName>
        <fullName evidence="7">Tetraspanin family protein</fullName>
    </submittedName>
</protein>
<evidence type="ECO:0000256" key="2">
    <source>
        <dbReference type="ARBA" id="ARBA00022692"/>
    </source>
</evidence>
<keyword evidence="8" id="KW-1185">Reference proteome</keyword>
<dbReference type="OMA" id="RVEMKEY"/>
<organism evidence="7 8">
    <name type="scientific">Stylonychia lemnae</name>
    <name type="common">Ciliate</name>
    <dbReference type="NCBI Taxonomy" id="5949"/>
    <lineage>
        <taxon>Eukaryota</taxon>
        <taxon>Sar</taxon>
        <taxon>Alveolata</taxon>
        <taxon>Ciliophora</taxon>
        <taxon>Intramacronucleata</taxon>
        <taxon>Spirotrichea</taxon>
        <taxon>Stichotrichia</taxon>
        <taxon>Sporadotrichida</taxon>
        <taxon>Oxytrichidae</taxon>
        <taxon>Stylonychinae</taxon>
        <taxon>Stylonychia</taxon>
    </lineage>
</organism>
<feature type="transmembrane region" description="Helical" evidence="6">
    <location>
        <begin position="40"/>
        <end position="61"/>
    </location>
</feature>
<evidence type="ECO:0000256" key="3">
    <source>
        <dbReference type="ARBA" id="ARBA00022989"/>
    </source>
</evidence>
<dbReference type="EMBL" id="CCKQ01006316">
    <property type="protein sequence ID" value="CDW77622.1"/>
    <property type="molecule type" value="Genomic_DNA"/>
</dbReference>
<feature type="region of interest" description="Disordered" evidence="5">
    <location>
        <begin position="372"/>
        <end position="399"/>
    </location>
</feature>
<evidence type="ECO:0000256" key="6">
    <source>
        <dbReference type="SAM" id="Phobius"/>
    </source>
</evidence>
<comment type="subcellular location">
    <subcellularLocation>
        <location evidence="1">Membrane</location>
        <topology evidence="1">Multi-pass membrane protein</topology>
    </subcellularLocation>
</comment>
<dbReference type="AlphaFoldDB" id="A0A078A7R6"/>
<reference evidence="7 8" key="1">
    <citation type="submission" date="2014-06" db="EMBL/GenBank/DDBJ databases">
        <authorList>
            <person name="Swart Estienne"/>
        </authorList>
    </citation>
    <scope>NUCLEOTIDE SEQUENCE [LARGE SCALE GENOMIC DNA]</scope>
    <source>
        <strain evidence="7 8">130c</strain>
    </source>
</reference>
<evidence type="ECO:0000256" key="5">
    <source>
        <dbReference type="SAM" id="MobiDB-lite"/>
    </source>
</evidence>